<gene>
    <name evidence="2" type="ORF">J3D65DRAFT_324155</name>
</gene>
<feature type="region of interest" description="Disordered" evidence="1">
    <location>
        <begin position="165"/>
        <end position="202"/>
    </location>
</feature>
<protein>
    <recommendedName>
        <fullName evidence="4">Sushi domain-containing protein</fullName>
    </recommendedName>
</protein>
<dbReference type="RefSeq" id="XP_066656033.1">
    <property type="nucleotide sequence ID" value="XM_066795364.1"/>
</dbReference>
<comment type="caution">
    <text evidence="2">The sequence shown here is derived from an EMBL/GenBank/DDBJ whole genome shotgun (WGS) entry which is preliminary data.</text>
</comment>
<name>A0ABR1LT65_9PEZI</name>
<evidence type="ECO:0000313" key="2">
    <source>
        <dbReference type="EMBL" id="KAK7538346.1"/>
    </source>
</evidence>
<dbReference type="Proteomes" id="UP001360953">
    <property type="component" value="Unassembled WGS sequence"/>
</dbReference>
<accession>A0ABR1LT65</accession>
<sequence>MYECNDVGAIGGPGWRTDRVPCRPAAIKGQEFVGRWRARSWGRGGGLRRGEDRDGRGGRGGVMWALDRSCVGERPSNNVCADERLCWLRARGDGAVGRRTDEVPEAERICLWRRLRSGPCGEDSHAQRVTATRIWQTTATTTRAARGRASLLLMSGQVTDGGQAAGPVVGGDSDGAAPSALDYGRAPGNGHVQNVRTESGLF</sequence>
<reference evidence="2 3" key="1">
    <citation type="submission" date="2024-04" db="EMBL/GenBank/DDBJ databases">
        <title>Phyllosticta paracitricarpa is synonymous to the EU quarantine fungus P. citricarpa based on phylogenomic analyses.</title>
        <authorList>
            <consortium name="Lawrence Berkeley National Laboratory"/>
            <person name="Van ingen-buijs V.A."/>
            <person name="Van westerhoven A.C."/>
            <person name="Haridas S."/>
            <person name="Skiadas P."/>
            <person name="Martin F."/>
            <person name="Groenewald J.Z."/>
            <person name="Crous P.W."/>
            <person name="Seidl M.F."/>
        </authorList>
    </citation>
    <scope>NUCLEOTIDE SEQUENCE [LARGE SCALE GENOMIC DNA]</scope>
    <source>
        <strain evidence="2 3">CPC 17464</strain>
    </source>
</reference>
<proteinExistence type="predicted"/>
<evidence type="ECO:0008006" key="4">
    <source>
        <dbReference type="Google" id="ProtNLM"/>
    </source>
</evidence>
<organism evidence="2 3">
    <name type="scientific">Phyllosticta citribraziliensis</name>
    <dbReference type="NCBI Taxonomy" id="989973"/>
    <lineage>
        <taxon>Eukaryota</taxon>
        <taxon>Fungi</taxon>
        <taxon>Dikarya</taxon>
        <taxon>Ascomycota</taxon>
        <taxon>Pezizomycotina</taxon>
        <taxon>Dothideomycetes</taxon>
        <taxon>Dothideomycetes incertae sedis</taxon>
        <taxon>Botryosphaeriales</taxon>
        <taxon>Phyllostictaceae</taxon>
        <taxon>Phyllosticta</taxon>
    </lineage>
</organism>
<feature type="compositionally biased region" description="Polar residues" evidence="1">
    <location>
        <begin position="191"/>
        <end position="202"/>
    </location>
</feature>
<evidence type="ECO:0000256" key="1">
    <source>
        <dbReference type="SAM" id="MobiDB-lite"/>
    </source>
</evidence>
<keyword evidence="3" id="KW-1185">Reference proteome</keyword>
<dbReference type="GeneID" id="92028270"/>
<evidence type="ECO:0000313" key="3">
    <source>
        <dbReference type="Proteomes" id="UP001360953"/>
    </source>
</evidence>
<dbReference type="EMBL" id="JBBPEH010000005">
    <property type="protein sequence ID" value="KAK7538346.1"/>
    <property type="molecule type" value="Genomic_DNA"/>
</dbReference>